<protein>
    <recommendedName>
        <fullName evidence="3">Natural product</fullName>
    </recommendedName>
</protein>
<dbReference type="STRING" id="1285928.SAMN04487894_1262"/>
<gene>
    <name evidence="1" type="ORF">SAMN04487894_1262</name>
</gene>
<reference evidence="2" key="1">
    <citation type="submission" date="2016-10" db="EMBL/GenBank/DDBJ databases">
        <authorList>
            <person name="Varghese N."/>
            <person name="Submissions S."/>
        </authorList>
    </citation>
    <scope>NUCLEOTIDE SEQUENCE [LARGE SCALE GENOMIC DNA]</scope>
    <source>
        <strain evidence="2">DSM 25811 / CCM 8410 / LMG 26954 / E90</strain>
    </source>
</reference>
<name>A0A1G7AYE5_NIADE</name>
<evidence type="ECO:0008006" key="3">
    <source>
        <dbReference type="Google" id="ProtNLM"/>
    </source>
</evidence>
<dbReference type="AlphaFoldDB" id="A0A1G7AYE5"/>
<keyword evidence="2" id="KW-1185">Reference proteome</keyword>
<organism evidence="1 2">
    <name type="scientific">Niabella drilacis (strain DSM 25811 / CCM 8410 / CCUG 62505 / LMG 26954 / E90)</name>
    <dbReference type="NCBI Taxonomy" id="1285928"/>
    <lineage>
        <taxon>Bacteria</taxon>
        <taxon>Pseudomonadati</taxon>
        <taxon>Bacteroidota</taxon>
        <taxon>Chitinophagia</taxon>
        <taxon>Chitinophagales</taxon>
        <taxon>Chitinophagaceae</taxon>
        <taxon>Niabella</taxon>
    </lineage>
</organism>
<evidence type="ECO:0000313" key="1">
    <source>
        <dbReference type="EMBL" id="SDE19904.1"/>
    </source>
</evidence>
<sequence>MMKKLKLSLQNVEGAQVLTRAQLKRVIEGSDSGSAPPPCKDECTQSPCTYYDANAKSGNCK</sequence>
<accession>A0A1G7AYE5</accession>
<evidence type="ECO:0000313" key="2">
    <source>
        <dbReference type="Proteomes" id="UP000198757"/>
    </source>
</evidence>
<dbReference type="EMBL" id="FMZO01000026">
    <property type="protein sequence ID" value="SDE19904.1"/>
    <property type="molecule type" value="Genomic_DNA"/>
</dbReference>
<proteinExistence type="predicted"/>
<dbReference type="Proteomes" id="UP000198757">
    <property type="component" value="Unassembled WGS sequence"/>
</dbReference>